<keyword evidence="1 7" id="KW-0479">Metal-binding</keyword>
<dbReference type="KEGG" id="dno:DNO_0508"/>
<dbReference type="GO" id="GO:0140663">
    <property type="term" value="F:ATP-dependent FeS chaperone activity"/>
    <property type="evidence" value="ECO:0007669"/>
    <property type="project" value="InterPro"/>
</dbReference>
<dbReference type="GO" id="GO:0046872">
    <property type="term" value="F:metal ion binding"/>
    <property type="evidence" value="ECO:0007669"/>
    <property type="project" value="UniProtKB-KW"/>
</dbReference>
<evidence type="ECO:0000313" key="9">
    <source>
        <dbReference type="Proteomes" id="UP000000248"/>
    </source>
</evidence>
<dbReference type="AlphaFoldDB" id="A5EVM5"/>
<dbReference type="InterPro" id="IPR044304">
    <property type="entry name" value="NUBPL-like"/>
</dbReference>
<name>A5EVM5_DICNV</name>
<evidence type="ECO:0000313" key="8">
    <source>
        <dbReference type="EMBL" id="ABQ13778.1"/>
    </source>
</evidence>
<dbReference type="PANTHER" id="PTHR42961">
    <property type="entry name" value="IRON-SULFUR PROTEIN NUBPL"/>
    <property type="match status" value="1"/>
</dbReference>
<dbReference type="CDD" id="cd02037">
    <property type="entry name" value="Mrp_NBP35"/>
    <property type="match status" value="1"/>
</dbReference>
<protein>
    <recommendedName>
        <fullName evidence="7">Iron-sulfur cluster carrier protein</fullName>
    </recommendedName>
</protein>
<evidence type="ECO:0000256" key="4">
    <source>
        <dbReference type="ARBA" id="ARBA00023004"/>
    </source>
</evidence>
<dbReference type="EMBL" id="CP000513">
    <property type="protein sequence ID" value="ABQ13778.1"/>
    <property type="molecule type" value="Genomic_DNA"/>
</dbReference>
<dbReference type="InterPro" id="IPR033756">
    <property type="entry name" value="YlxH/NBP35"/>
</dbReference>
<accession>A5EVM5</accession>
<dbReference type="GO" id="GO:0016226">
    <property type="term" value="P:iron-sulfur cluster assembly"/>
    <property type="evidence" value="ECO:0007669"/>
    <property type="project" value="InterPro"/>
</dbReference>
<dbReference type="eggNOG" id="COG0489">
    <property type="taxonomic scope" value="Bacteria"/>
</dbReference>
<proteinExistence type="inferred from homology"/>
<organism evidence="8 9">
    <name type="scientific">Dichelobacter nodosus (strain VCS1703A)</name>
    <dbReference type="NCBI Taxonomy" id="246195"/>
    <lineage>
        <taxon>Bacteria</taxon>
        <taxon>Pseudomonadati</taxon>
        <taxon>Pseudomonadota</taxon>
        <taxon>Gammaproteobacteria</taxon>
        <taxon>Cardiobacteriales</taxon>
        <taxon>Cardiobacteriaceae</taxon>
        <taxon>Dichelobacter</taxon>
    </lineage>
</organism>
<evidence type="ECO:0000256" key="6">
    <source>
        <dbReference type="ARBA" id="ARBA00024036"/>
    </source>
</evidence>
<dbReference type="Proteomes" id="UP000000248">
    <property type="component" value="Chromosome"/>
</dbReference>
<keyword evidence="5 7" id="KW-0411">Iron-sulfur</keyword>
<evidence type="ECO:0000256" key="3">
    <source>
        <dbReference type="ARBA" id="ARBA00022840"/>
    </source>
</evidence>
<dbReference type="OrthoDB" id="9809679at2"/>
<dbReference type="GO" id="GO:0016887">
    <property type="term" value="F:ATP hydrolysis activity"/>
    <property type="evidence" value="ECO:0007669"/>
    <property type="project" value="UniProtKB-UniRule"/>
</dbReference>
<evidence type="ECO:0000256" key="7">
    <source>
        <dbReference type="HAMAP-Rule" id="MF_02040"/>
    </source>
</evidence>
<gene>
    <name evidence="8" type="ordered locus">DNO_0508</name>
</gene>
<keyword evidence="7" id="KW-0378">Hydrolase</keyword>
<dbReference type="STRING" id="246195.DNO_0508"/>
<dbReference type="Pfam" id="PF10609">
    <property type="entry name" value="ParA"/>
    <property type="match status" value="1"/>
</dbReference>
<keyword evidence="3 7" id="KW-0067">ATP-binding</keyword>
<evidence type="ECO:0000256" key="1">
    <source>
        <dbReference type="ARBA" id="ARBA00022723"/>
    </source>
</evidence>
<dbReference type="SUPFAM" id="SSF52540">
    <property type="entry name" value="P-loop containing nucleoside triphosphate hydrolases"/>
    <property type="match status" value="1"/>
</dbReference>
<dbReference type="HOGENOM" id="CLU_024839_0_0_6"/>
<keyword evidence="2 7" id="KW-0547">Nucleotide-binding</keyword>
<keyword evidence="4 7" id="KW-0408">Iron</keyword>
<dbReference type="GO" id="GO:0005524">
    <property type="term" value="F:ATP binding"/>
    <property type="evidence" value="ECO:0007669"/>
    <property type="project" value="UniProtKB-UniRule"/>
</dbReference>
<dbReference type="InterPro" id="IPR000808">
    <property type="entry name" value="Mrp-like_CS"/>
</dbReference>
<comment type="subunit">
    <text evidence="7">Homodimer.</text>
</comment>
<dbReference type="PROSITE" id="PS01215">
    <property type="entry name" value="MRP"/>
    <property type="match status" value="1"/>
</dbReference>
<sequence>MTSLLSTVQQFIDPEINCPVFADAQITGDHNHLFIETGFPCTLEHKRWQTMLAAQFNVAAVTFTQNIATHSVQTNLKPLANVKNILAVASGKGGVGKSTVAINLAIALQQQGAAVGILDADIYGPSVAKMLGGAQRPQTPDGKMITPIMRHQIQSLSMGDLLDEDSAVIWRGPMLTQTLVQLLRECQWQDLDYLIIDLPPGTGDAQLTLAQQIPVSGALIVTTPQDIALLDVKKAKTMFDRVRIPVLGLVENMSVFHCPHCHGTSYIFGQDGGKNLAKHYDLPLLAALPLAEEFCQLGDLGTPLTAAKPQSPLAKPYQTMAYHVGYRLAQQKKNDAAVFPKIVLE</sequence>
<dbReference type="GO" id="GO:0051539">
    <property type="term" value="F:4 iron, 4 sulfur cluster binding"/>
    <property type="evidence" value="ECO:0007669"/>
    <property type="project" value="TreeGrafter"/>
</dbReference>
<feature type="binding site" evidence="7">
    <location>
        <begin position="91"/>
        <end position="98"/>
    </location>
    <ligand>
        <name>ATP</name>
        <dbReference type="ChEBI" id="CHEBI:30616"/>
    </ligand>
</feature>
<dbReference type="RefSeq" id="WP_012030843.1">
    <property type="nucleotide sequence ID" value="NC_009446.1"/>
</dbReference>
<keyword evidence="9" id="KW-1185">Reference proteome</keyword>
<dbReference type="GO" id="GO:0005829">
    <property type="term" value="C:cytosol"/>
    <property type="evidence" value="ECO:0007669"/>
    <property type="project" value="TreeGrafter"/>
</dbReference>
<dbReference type="InterPro" id="IPR027417">
    <property type="entry name" value="P-loop_NTPase"/>
</dbReference>
<dbReference type="FunFam" id="3.40.50.300:FF:000418">
    <property type="entry name" value="Iron-sulfur cluster carrier protein"/>
    <property type="match status" value="1"/>
</dbReference>
<evidence type="ECO:0000256" key="5">
    <source>
        <dbReference type="ARBA" id="ARBA00023014"/>
    </source>
</evidence>
<evidence type="ECO:0000256" key="2">
    <source>
        <dbReference type="ARBA" id="ARBA00022741"/>
    </source>
</evidence>
<dbReference type="Gene3D" id="3.40.50.300">
    <property type="entry name" value="P-loop containing nucleotide triphosphate hydrolases"/>
    <property type="match status" value="1"/>
</dbReference>
<dbReference type="PANTHER" id="PTHR42961:SF2">
    <property type="entry name" value="IRON-SULFUR PROTEIN NUBPL"/>
    <property type="match status" value="1"/>
</dbReference>
<comment type="function">
    <text evidence="7">Binds and transfers iron-sulfur (Fe-S) clusters to target apoproteins. Can hydrolyze ATP.</text>
</comment>
<comment type="similarity">
    <text evidence="6 7">Belongs to the Mrp/NBP35 ATP-binding proteins family.</text>
</comment>
<dbReference type="InterPro" id="IPR019591">
    <property type="entry name" value="Mrp/NBP35_ATP-bd"/>
</dbReference>
<reference evidence="8 9" key="1">
    <citation type="journal article" date="2007" name="Nat. Biotechnol.">
        <title>Genome sequence and identification of candidate vaccine antigens from the animal pathogen Dichelobacter nodosus.</title>
        <authorList>
            <person name="Myers G.S."/>
            <person name="Parker D."/>
            <person name="Al-Hasani K."/>
            <person name="Kennan R.M."/>
            <person name="Seemann T."/>
            <person name="Ren Q."/>
            <person name="Badger J.H."/>
            <person name="Selengut J.D."/>
            <person name="Deboy R.T."/>
            <person name="Tettelin H."/>
            <person name="Boyce J.D."/>
            <person name="McCarl V.P."/>
            <person name="Han X."/>
            <person name="Nelson W.C."/>
            <person name="Madupu R."/>
            <person name="Mohamoud Y."/>
            <person name="Holley T."/>
            <person name="Fedorova N."/>
            <person name="Khouri H."/>
            <person name="Bottomley S.P."/>
            <person name="Whittington R.J."/>
            <person name="Adler B."/>
            <person name="Songer J.G."/>
            <person name="Rood J.I."/>
            <person name="Paulsen I.T."/>
        </authorList>
    </citation>
    <scope>NUCLEOTIDE SEQUENCE [LARGE SCALE GENOMIC DNA]</scope>
    <source>
        <strain evidence="8 9">VCS1703A</strain>
    </source>
</reference>
<dbReference type="HAMAP" id="MF_02040">
    <property type="entry name" value="Mrp_NBP35"/>
    <property type="match status" value="1"/>
</dbReference>